<dbReference type="GO" id="GO:0016788">
    <property type="term" value="F:hydrolase activity, acting on ester bonds"/>
    <property type="evidence" value="ECO:0007669"/>
    <property type="project" value="UniProtKB-ARBA"/>
</dbReference>
<reference evidence="1 2" key="1">
    <citation type="submission" date="2018-06" db="EMBL/GenBank/DDBJ databases">
        <title>Genomic Encyclopedia of Type Strains, Phase III (KMG-III): the genomes of soil and plant-associated and newly described type strains.</title>
        <authorList>
            <person name="Whitman W."/>
        </authorList>
    </citation>
    <scope>NUCLEOTIDE SEQUENCE [LARGE SCALE GENOMIC DNA]</scope>
    <source>
        <strain evidence="1 2">JA737</strain>
    </source>
</reference>
<accession>A0A318TYZ5</accession>
<name>A0A318TYZ5_9RHOB</name>
<evidence type="ECO:0000313" key="1">
    <source>
        <dbReference type="EMBL" id="PYF09564.1"/>
    </source>
</evidence>
<dbReference type="Proteomes" id="UP000247727">
    <property type="component" value="Unassembled WGS sequence"/>
</dbReference>
<protein>
    <submittedName>
        <fullName evidence="1">Uncharacterized protein</fullName>
    </submittedName>
</protein>
<keyword evidence="2" id="KW-1185">Reference proteome</keyword>
<evidence type="ECO:0000313" key="2">
    <source>
        <dbReference type="Proteomes" id="UP000247727"/>
    </source>
</evidence>
<dbReference type="EMBL" id="QJTK01000008">
    <property type="protein sequence ID" value="PYF09564.1"/>
    <property type="molecule type" value="Genomic_DNA"/>
</dbReference>
<sequence length="616" mass="65896">MLGLGLGGLGLGVMGVAMSVTSAPAFAPHALNESVVNVSASMGSAINTELPKLITYHGGTPSYKFEFIGASGLEQFWELPQESGIDARAELALGNTKIFVMSDMSGGIGDQTVISYGVKWLDLANQYGADPYFYKIWNSSMPGSAGASWAAWYQESLYRRRLWNWVVNDINAGRRPGTRPMKVIPFNDVHIRVYEEILNGTAPAELLTAAAANGAMMLFHGAAGTYTDGHPSEVGRFVIATTAFCTIYQRQSTMPFASMFTAPAKSITEATATWLRNIIWEIVQAEPLNGFGGDGWTAPEYGVRADALDSITVYKAPAGATSFDLRNQAGVVTNVAAATLPQTIPLALGGHDNAIEIKANNSANWATPINVLTQGTSPVQIVAMDWYDTAGVSTGLTVTMPTGLQDGDIVAFIGVVQNNLDGIWANPGDATKPAYYALVPNRIISKIAATDSARRVSMNCSWGVYNSATWPASFDKMGLIAYCSFCVLVLRGASSFALGATGQRSVASPGPTTVTNIFDYPALTVAEGSLLIDMATGRHGTGAVMGMGNPQSMLTLLQHVNPTRLDETVLKKWRYNTHIHTTTMRVAKTTNILAETREFPGYSYIQTGVFRFVAAP</sequence>
<gene>
    <name evidence="1" type="ORF">C8J30_108142</name>
</gene>
<dbReference type="InterPro" id="IPR036514">
    <property type="entry name" value="SGNH_hydro_sf"/>
</dbReference>
<dbReference type="AlphaFoldDB" id="A0A318TYZ5"/>
<comment type="caution">
    <text evidence="1">The sequence shown here is derived from an EMBL/GenBank/DDBJ whole genome shotgun (WGS) entry which is preliminary data.</text>
</comment>
<dbReference type="Gene3D" id="3.40.50.1110">
    <property type="entry name" value="SGNH hydrolase"/>
    <property type="match status" value="1"/>
</dbReference>
<organism evidence="1 2">
    <name type="scientific">Rhodobacter viridis</name>
    <dbReference type="NCBI Taxonomy" id="1054202"/>
    <lineage>
        <taxon>Bacteria</taxon>
        <taxon>Pseudomonadati</taxon>
        <taxon>Pseudomonadota</taxon>
        <taxon>Alphaproteobacteria</taxon>
        <taxon>Rhodobacterales</taxon>
        <taxon>Rhodobacter group</taxon>
        <taxon>Rhodobacter</taxon>
    </lineage>
</organism>
<proteinExistence type="predicted"/>